<sequence length="404" mass="44556">MRVLHALSQRPSLTGSGITLEAMVRHANDAGHEQRVVVGVPIDEPRPEVGGLNRDQVYPLEFGRPPLDFAVPGMSDVMPYPSTRFSALTEDQVTRYRRAWANHLRPILSDFRPDVIHSHHLWLMSAELKDIAPDIPVLTQCHATGIRQMELCPHLADQVREGCSHIDAFAVLHRGHANELERCLAISRDRIHQVGAGYRNDLFFAPAVTPEPALLYVGKYSSAKGVPWLLDAFQRVSAHRPGLKLHVAGGGSGEEADALRVRMDRMAPSVVQHGQLSQPQLAEVARRSTVCVLPSFYEGLPLVLVEALACGCRLVATELPGIAEELAPRLGDALTMVELPRLETVDRPHPDDLPAFVGHLEAAIENALDAPPIDDPARNTSETLSHFTWETVFDRVESVWKSLV</sequence>
<dbReference type="InterPro" id="IPR028098">
    <property type="entry name" value="Glyco_trans_4-like_N"/>
</dbReference>
<dbReference type="PANTHER" id="PTHR45947:SF3">
    <property type="entry name" value="SULFOQUINOVOSYL TRANSFERASE SQD2"/>
    <property type="match status" value="1"/>
</dbReference>
<proteinExistence type="predicted"/>
<feature type="domain" description="Glycosyltransferase subfamily 4-like N-terminal" evidence="1">
    <location>
        <begin position="14"/>
        <end position="197"/>
    </location>
</feature>
<organism evidence="2 3">
    <name type="scientific">Candidatus Sulfomarinibacter kjeldsenii</name>
    <dbReference type="NCBI Taxonomy" id="2885994"/>
    <lineage>
        <taxon>Bacteria</taxon>
        <taxon>Pseudomonadati</taxon>
        <taxon>Acidobacteriota</taxon>
        <taxon>Thermoanaerobaculia</taxon>
        <taxon>Thermoanaerobaculales</taxon>
        <taxon>Candidatus Sulfomarinibacteraceae</taxon>
        <taxon>Candidatus Sulfomarinibacter</taxon>
    </lineage>
</organism>
<evidence type="ECO:0000259" key="1">
    <source>
        <dbReference type="Pfam" id="PF13579"/>
    </source>
</evidence>
<dbReference type="Pfam" id="PF13579">
    <property type="entry name" value="Glyco_trans_4_4"/>
    <property type="match status" value="1"/>
</dbReference>
<gene>
    <name evidence="2" type="ORF">IFJ97_06985</name>
</gene>
<dbReference type="Gene3D" id="3.40.50.2000">
    <property type="entry name" value="Glycogen Phosphorylase B"/>
    <property type="match status" value="2"/>
</dbReference>
<comment type="caution">
    <text evidence="2">The sequence shown here is derived from an EMBL/GenBank/DDBJ whole genome shotgun (WGS) entry which is preliminary data.</text>
</comment>
<reference evidence="2 3" key="1">
    <citation type="submission" date="2020-08" db="EMBL/GenBank/DDBJ databases">
        <title>Acidobacteriota in marine sediments use diverse sulfur dissimilation pathways.</title>
        <authorList>
            <person name="Wasmund K."/>
        </authorList>
    </citation>
    <scope>NUCLEOTIDE SEQUENCE [LARGE SCALE GENOMIC DNA]</scope>
    <source>
        <strain evidence="2">MAG AM3-A</strain>
    </source>
</reference>
<accession>A0A8J7CNS6</accession>
<dbReference type="EMBL" id="JACXWA010000113">
    <property type="protein sequence ID" value="MBD3871083.1"/>
    <property type="molecule type" value="Genomic_DNA"/>
</dbReference>
<dbReference type="Pfam" id="PF13692">
    <property type="entry name" value="Glyco_trans_1_4"/>
    <property type="match status" value="1"/>
</dbReference>
<dbReference type="PANTHER" id="PTHR45947">
    <property type="entry name" value="SULFOQUINOVOSYL TRANSFERASE SQD2"/>
    <property type="match status" value="1"/>
</dbReference>
<dbReference type="Proteomes" id="UP000598633">
    <property type="component" value="Unassembled WGS sequence"/>
</dbReference>
<protein>
    <submittedName>
        <fullName evidence="2">Glycosyltransferase family 4 protein</fullName>
    </submittedName>
</protein>
<name>A0A8J7CNS6_9BACT</name>
<dbReference type="SUPFAM" id="SSF53756">
    <property type="entry name" value="UDP-Glycosyltransferase/glycogen phosphorylase"/>
    <property type="match status" value="1"/>
</dbReference>
<dbReference type="CDD" id="cd03801">
    <property type="entry name" value="GT4_PimA-like"/>
    <property type="match status" value="1"/>
</dbReference>
<dbReference type="GO" id="GO:0016757">
    <property type="term" value="F:glycosyltransferase activity"/>
    <property type="evidence" value="ECO:0007669"/>
    <property type="project" value="TreeGrafter"/>
</dbReference>
<dbReference type="AlphaFoldDB" id="A0A8J7CNS6"/>
<dbReference type="InterPro" id="IPR050194">
    <property type="entry name" value="Glycosyltransferase_grp1"/>
</dbReference>
<evidence type="ECO:0000313" key="3">
    <source>
        <dbReference type="Proteomes" id="UP000598633"/>
    </source>
</evidence>
<evidence type="ECO:0000313" key="2">
    <source>
        <dbReference type="EMBL" id="MBD3871083.1"/>
    </source>
</evidence>